<evidence type="ECO:0000313" key="3">
    <source>
        <dbReference type="Proteomes" id="UP000092573"/>
    </source>
</evidence>
<sequence>MIVITAPTSKIGRQILERILECEEDIRVIAREPQRIPEAIRERVEVIQGSHADRDVVNRAFEGADAVFWLVPADKQAESVYDAYVRFSIPAADAIVRHRVGQVVAISALGRGQQRYAGNISASLAMEDLLRSTGVNFRALTMPSFMDNMLRQLPFIKNEGLIRFTLPGNQKSPTIAASDIAAAASRLLLDRKWSGQESLAVLGPEDLSYEDMAEILSEVLGTPIRFEQMTLAGYKQLFLGIGYSEAMAQSMVDMDIAGAAGINNELRRTPENSTPTSFRQWATDILKPAFDAM</sequence>
<dbReference type="SUPFAM" id="SSF51735">
    <property type="entry name" value="NAD(P)-binding Rossmann-fold domains"/>
    <property type="match status" value="1"/>
</dbReference>
<dbReference type="EMBL" id="CP014167">
    <property type="protein sequence ID" value="ANS75876.1"/>
    <property type="molecule type" value="Genomic_DNA"/>
</dbReference>
<protein>
    <recommendedName>
        <fullName evidence="1">NmrA-like domain-containing protein</fullName>
    </recommendedName>
</protein>
<organism evidence="2 3">
    <name type="scientific">Paenibacillus yonginensis</name>
    <dbReference type="NCBI Taxonomy" id="1462996"/>
    <lineage>
        <taxon>Bacteria</taxon>
        <taxon>Bacillati</taxon>
        <taxon>Bacillota</taxon>
        <taxon>Bacilli</taxon>
        <taxon>Bacillales</taxon>
        <taxon>Paenibacillaceae</taxon>
        <taxon>Paenibacillus</taxon>
    </lineage>
</organism>
<dbReference type="OrthoDB" id="7352262at2"/>
<dbReference type="Proteomes" id="UP000092573">
    <property type="component" value="Chromosome"/>
</dbReference>
<dbReference type="Gene3D" id="3.40.50.720">
    <property type="entry name" value="NAD(P)-binding Rossmann-like Domain"/>
    <property type="match status" value="1"/>
</dbReference>
<dbReference type="Gene3D" id="3.90.25.10">
    <property type="entry name" value="UDP-galactose 4-epimerase, domain 1"/>
    <property type="match status" value="1"/>
</dbReference>
<dbReference type="KEGG" id="pyg:AWM70_15830"/>
<feature type="domain" description="NmrA-like" evidence="1">
    <location>
        <begin position="2"/>
        <end position="255"/>
    </location>
</feature>
<evidence type="ECO:0000259" key="1">
    <source>
        <dbReference type="Pfam" id="PF05368"/>
    </source>
</evidence>
<evidence type="ECO:0000313" key="2">
    <source>
        <dbReference type="EMBL" id="ANS75876.1"/>
    </source>
</evidence>
<dbReference type="Pfam" id="PF05368">
    <property type="entry name" value="NmrA"/>
    <property type="match status" value="1"/>
</dbReference>
<accession>A0A1B1N397</accession>
<dbReference type="RefSeq" id="WP_068698004.1">
    <property type="nucleotide sequence ID" value="NZ_CP014167.1"/>
</dbReference>
<proteinExistence type="predicted"/>
<dbReference type="STRING" id="1462996.AWM70_15830"/>
<keyword evidence="3" id="KW-1185">Reference proteome</keyword>
<dbReference type="AlphaFoldDB" id="A0A1B1N397"/>
<dbReference type="InterPro" id="IPR008030">
    <property type="entry name" value="NmrA-like"/>
</dbReference>
<reference evidence="2 3" key="1">
    <citation type="submission" date="2016-01" db="EMBL/GenBank/DDBJ databases">
        <title>Complete Genome Sequence of Paenibacillus yonginensis DCY84, a novel Plant Growth-Promoting Bacteria with Elicitation of Induced Systemic Resistance.</title>
        <authorList>
            <person name="Kim Y.J."/>
            <person name="Yang D.C."/>
            <person name="Sukweenadhi J."/>
        </authorList>
    </citation>
    <scope>NUCLEOTIDE SEQUENCE [LARGE SCALE GENOMIC DNA]</scope>
    <source>
        <strain evidence="2 3">DCY84</strain>
    </source>
</reference>
<dbReference type="InterPro" id="IPR051604">
    <property type="entry name" value="Ergot_Alk_Oxidoreductase"/>
</dbReference>
<dbReference type="InterPro" id="IPR036291">
    <property type="entry name" value="NAD(P)-bd_dom_sf"/>
</dbReference>
<dbReference type="PANTHER" id="PTHR43162:SF1">
    <property type="entry name" value="PRESTALK A DIFFERENTIATION PROTEIN A"/>
    <property type="match status" value="1"/>
</dbReference>
<name>A0A1B1N397_9BACL</name>
<dbReference type="PANTHER" id="PTHR43162">
    <property type="match status" value="1"/>
</dbReference>
<gene>
    <name evidence="2" type="ORF">AWM70_15830</name>
</gene>